<keyword evidence="3" id="KW-1185">Reference proteome</keyword>
<organism evidence="2 3">
    <name type="scientific">Vogesella facilis</name>
    <dbReference type="NCBI Taxonomy" id="1655232"/>
    <lineage>
        <taxon>Bacteria</taxon>
        <taxon>Pseudomonadati</taxon>
        <taxon>Pseudomonadota</taxon>
        <taxon>Betaproteobacteria</taxon>
        <taxon>Neisseriales</taxon>
        <taxon>Chromobacteriaceae</taxon>
        <taxon>Vogesella</taxon>
    </lineage>
</organism>
<reference evidence="3" key="1">
    <citation type="journal article" date="2019" name="Int. J. Syst. Evol. Microbiol.">
        <title>The Global Catalogue of Microorganisms (GCM) 10K type strain sequencing project: providing services to taxonomists for standard genome sequencing and annotation.</title>
        <authorList>
            <consortium name="The Broad Institute Genomics Platform"/>
            <consortium name="The Broad Institute Genome Sequencing Center for Infectious Disease"/>
            <person name="Wu L."/>
            <person name="Ma J."/>
        </authorList>
    </citation>
    <scope>NUCLEOTIDE SEQUENCE [LARGE SCALE GENOMIC DNA]</scope>
    <source>
        <strain evidence="3">KCTC 42742</strain>
    </source>
</reference>
<protein>
    <submittedName>
        <fullName evidence="2">DUF4870 family protein</fullName>
    </submittedName>
</protein>
<gene>
    <name evidence="2" type="ORF">ACFOLG_07445</name>
</gene>
<dbReference type="PROSITE" id="PS51257">
    <property type="entry name" value="PROKAR_LIPOPROTEIN"/>
    <property type="match status" value="1"/>
</dbReference>
<accession>A0ABV7RE39</accession>
<keyword evidence="1" id="KW-1133">Transmembrane helix</keyword>
<proteinExistence type="predicted"/>
<evidence type="ECO:0000313" key="3">
    <source>
        <dbReference type="Proteomes" id="UP001595741"/>
    </source>
</evidence>
<keyword evidence="1" id="KW-0472">Membrane</keyword>
<evidence type="ECO:0000313" key="2">
    <source>
        <dbReference type="EMBL" id="MFC3532017.1"/>
    </source>
</evidence>
<dbReference type="RefSeq" id="WP_386090225.1">
    <property type="nucleotide sequence ID" value="NZ_JBHRXN010000014.1"/>
</dbReference>
<sequence>MRDGYIERVPREEDTLRTLTLVVYILQACSLLVGVTAIVAVIINYVKLDDARGTRWESHFRWQMRTFWWALAGYAISAPLLFLFGLGAVMMFGVWVWSIYRVVKGYLAFNDGKDLP</sequence>
<comment type="caution">
    <text evidence="2">The sequence shown here is derived from an EMBL/GenBank/DDBJ whole genome shotgun (WGS) entry which is preliminary data.</text>
</comment>
<keyword evidence="1" id="KW-0812">Transmembrane</keyword>
<dbReference type="Proteomes" id="UP001595741">
    <property type="component" value="Unassembled WGS sequence"/>
</dbReference>
<name>A0ABV7RE39_9NEIS</name>
<feature type="transmembrane region" description="Helical" evidence="1">
    <location>
        <begin position="66"/>
        <end position="97"/>
    </location>
</feature>
<dbReference type="EMBL" id="JBHRXN010000014">
    <property type="protein sequence ID" value="MFC3532017.1"/>
    <property type="molecule type" value="Genomic_DNA"/>
</dbReference>
<feature type="transmembrane region" description="Helical" evidence="1">
    <location>
        <begin position="21"/>
        <end position="46"/>
    </location>
</feature>
<evidence type="ECO:0000256" key="1">
    <source>
        <dbReference type="SAM" id="Phobius"/>
    </source>
</evidence>